<comment type="caution">
    <text evidence="1">The sequence shown here is derived from an EMBL/GenBank/DDBJ whole genome shotgun (WGS) entry which is preliminary data.</text>
</comment>
<sequence length="70" mass="7881">MCTVTIPGFKCKGCGEKRLLNDDAKTDECQDKKDGKECTTTRKEKYTENKCQDCVQDDPNVGYTFGSTPY</sequence>
<proteinExistence type="predicted"/>
<organism evidence="1 2">
    <name type="scientific">Fusarium equiseti</name>
    <name type="common">Fusarium scirpi</name>
    <dbReference type="NCBI Taxonomy" id="61235"/>
    <lineage>
        <taxon>Eukaryota</taxon>
        <taxon>Fungi</taxon>
        <taxon>Dikarya</taxon>
        <taxon>Ascomycota</taxon>
        <taxon>Pezizomycotina</taxon>
        <taxon>Sordariomycetes</taxon>
        <taxon>Hypocreomycetidae</taxon>
        <taxon>Hypocreales</taxon>
        <taxon>Nectriaceae</taxon>
        <taxon>Fusarium</taxon>
        <taxon>Fusarium incarnatum-equiseti species complex</taxon>
    </lineage>
</organism>
<evidence type="ECO:0000313" key="1">
    <source>
        <dbReference type="EMBL" id="KAJ4111310.1"/>
    </source>
</evidence>
<accession>A0ABQ8QW81</accession>
<protein>
    <submittedName>
        <fullName evidence="1">Uncharacterized protein</fullName>
    </submittedName>
</protein>
<evidence type="ECO:0000313" key="2">
    <source>
        <dbReference type="Proteomes" id="UP001152024"/>
    </source>
</evidence>
<gene>
    <name evidence="1" type="ORF">NW768_011883</name>
</gene>
<keyword evidence="2" id="KW-1185">Reference proteome</keyword>
<dbReference type="Proteomes" id="UP001152024">
    <property type="component" value="Unassembled WGS sequence"/>
</dbReference>
<reference evidence="1" key="1">
    <citation type="submission" date="2022-09" db="EMBL/GenBank/DDBJ databases">
        <title>Fusarium specimens isolated from Avocado Roots.</title>
        <authorList>
            <person name="Stajich J."/>
            <person name="Roper C."/>
            <person name="Heimlech-Rivalta G."/>
        </authorList>
    </citation>
    <scope>NUCLEOTIDE SEQUENCE</scope>
    <source>
        <strain evidence="1">CF00095</strain>
    </source>
</reference>
<dbReference type="EMBL" id="JAOQBH010000034">
    <property type="protein sequence ID" value="KAJ4111310.1"/>
    <property type="molecule type" value="Genomic_DNA"/>
</dbReference>
<name>A0ABQ8QW81_FUSEQ</name>